<evidence type="ECO:0000256" key="12">
    <source>
        <dbReference type="RuleBase" id="RU000679"/>
    </source>
</evidence>
<accession>A0A1Y3AZI5</accession>
<evidence type="ECO:0000256" key="2">
    <source>
        <dbReference type="ARBA" id="ARBA00007193"/>
    </source>
</evidence>
<evidence type="ECO:0000256" key="6">
    <source>
        <dbReference type="ARBA" id="ARBA00022989"/>
    </source>
</evidence>
<dbReference type="GO" id="GO:0016020">
    <property type="term" value="C:membrane"/>
    <property type="evidence" value="ECO:0007669"/>
    <property type="project" value="UniProtKB-SubCell"/>
</dbReference>
<evidence type="ECO:0000256" key="8">
    <source>
        <dbReference type="ARBA" id="ARBA00023065"/>
    </source>
</evidence>
<keyword evidence="11 12" id="KW-0407">Ion channel</keyword>
<keyword evidence="5 12" id="KW-0812">Transmembrane</keyword>
<comment type="caution">
    <text evidence="14">The sequence shown here is derived from an EMBL/GenBank/DDBJ whole genome shotgun (WGS) entry which is preliminary data.</text>
</comment>
<evidence type="ECO:0000256" key="3">
    <source>
        <dbReference type="ARBA" id="ARBA00022448"/>
    </source>
</evidence>
<dbReference type="OrthoDB" id="6422108at2759"/>
<organism evidence="14 15">
    <name type="scientific">Euroglyphus maynei</name>
    <name type="common">Mayne's house dust mite</name>
    <dbReference type="NCBI Taxonomy" id="6958"/>
    <lineage>
        <taxon>Eukaryota</taxon>
        <taxon>Metazoa</taxon>
        <taxon>Ecdysozoa</taxon>
        <taxon>Arthropoda</taxon>
        <taxon>Chelicerata</taxon>
        <taxon>Arachnida</taxon>
        <taxon>Acari</taxon>
        <taxon>Acariformes</taxon>
        <taxon>Sarcoptiformes</taxon>
        <taxon>Astigmata</taxon>
        <taxon>Psoroptidia</taxon>
        <taxon>Analgoidea</taxon>
        <taxon>Pyroglyphidae</taxon>
        <taxon>Pyroglyphinae</taxon>
        <taxon>Euroglyphus</taxon>
    </lineage>
</organism>
<keyword evidence="9 13" id="KW-0472">Membrane</keyword>
<evidence type="ECO:0000313" key="15">
    <source>
        <dbReference type="Proteomes" id="UP000194236"/>
    </source>
</evidence>
<dbReference type="GO" id="GO:0005272">
    <property type="term" value="F:sodium channel activity"/>
    <property type="evidence" value="ECO:0007669"/>
    <property type="project" value="UniProtKB-KW"/>
</dbReference>
<feature type="transmembrane region" description="Helical" evidence="13">
    <location>
        <begin position="160"/>
        <end position="180"/>
    </location>
</feature>
<dbReference type="EMBL" id="MUJZ01055805">
    <property type="protein sequence ID" value="OTF72525.1"/>
    <property type="molecule type" value="Genomic_DNA"/>
</dbReference>
<evidence type="ECO:0000256" key="4">
    <source>
        <dbReference type="ARBA" id="ARBA00022461"/>
    </source>
</evidence>
<evidence type="ECO:0000256" key="11">
    <source>
        <dbReference type="ARBA" id="ARBA00023303"/>
    </source>
</evidence>
<sequence>MPSPYRTHCHQYKNEFKMVPRSQSECINRCVLEETMALQHHQCLNYYSLVTRRLLNQIEPNQAKISGEDKIKFCSKRSYLDYYRFILARRKCRQICKRNCLESLYTTTMDISTDFDDDINYNDQVVAKIIIKANHEIVQTVKHERQMSLFEFIGYLGGHAHIWLGLSLIQFYGAISRVLVRFRYYFEKFMAWYHDRRKINNTK</sequence>
<dbReference type="AlphaFoldDB" id="A0A1Y3AZI5"/>
<keyword evidence="4 12" id="KW-0894">Sodium channel</keyword>
<reference evidence="14 15" key="1">
    <citation type="submission" date="2017-03" db="EMBL/GenBank/DDBJ databases">
        <title>Genome Survey of Euroglyphus maynei.</title>
        <authorList>
            <person name="Arlian L.G."/>
            <person name="Morgan M.S."/>
            <person name="Rider S.D."/>
        </authorList>
    </citation>
    <scope>NUCLEOTIDE SEQUENCE [LARGE SCALE GENOMIC DNA]</scope>
    <source>
        <strain evidence="14">Arlian Lab</strain>
        <tissue evidence="14">Whole body</tissue>
    </source>
</reference>
<comment type="similarity">
    <text evidence="2 12">Belongs to the amiloride-sensitive sodium channel (TC 1.A.6) family.</text>
</comment>
<dbReference type="InterPro" id="IPR001873">
    <property type="entry name" value="ENaC"/>
</dbReference>
<evidence type="ECO:0000256" key="7">
    <source>
        <dbReference type="ARBA" id="ARBA00023053"/>
    </source>
</evidence>
<dbReference type="Pfam" id="PF00858">
    <property type="entry name" value="ASC"/>
    <property type="match status" value="1"/>
</dbReference>
<name>A0A1Y3AZI5_EURMA</name>
<comment type="subcellular location">
    <subcellularLocation>
        <location evidence="1">Membrane</location>
        <topology evidence="1">Multi-pass membrane protein</topology>
    </subcellularLocation>
</comment>
<evidence type="ECO:0000256" key="13">
    <source>
        <dbReference type="SAM" id="Phobius"/>
    </source>
</evidence>
<evidence type="ECO:0000313" key="14">
    <source>
        <dbReference type="EMBL" id="OTF72525.1"/>
    </source>
</evidence>
<evidence type="ECO:0000256" key="5">
    <source>
        <dbReference type="ARBA" id="ARBA00022692"/>
    </source>
</evidence>
<evidence type="ECO:0000256" key="9">
    <source>
        <dbReference type="ARBA" id="ARBA00023136"/>
    </source>
</evidence>
<evidence type="ECO:0000256" key="1">
    <source>
        <dbReference type="ARBA" id="ARBA00004141"/>
    </source>
</evidence>
<protein>
    <submittedName>
        <fullName evidence="14">Uncharacterized protein</fullName>
    </submittedName>
</protein>
<dbReference type="Proteomes" id="UP000194236">
    <property type="component" value="Unassembled WGS sequence"/>
</dbReference>
<keyword evidence="7" id="KW-0915">Sodium</keyword>
<keyword evidence="10 12" id="KW-0739">Sodium transport</keyword>
<keyword evidence="6 13" id="KW-1133">Transmembrane helix</keyword>
<evidence type="ECO:0000256" key="10">
    <source>
        <dbReference type="ARBA" id="ARBA00023201"/>
    </source>
</evidence>
<proteinExistence type="inferred from homology"/>
<keyword evidence="3 12" id="KW-0813">Transport</keyword>
<keyword evidence="8 12" id="KW-0406">Ion transport</keyword>
<keyword evidence="15" id="KW-1185">Reference proteome</keyword>
<gene>
    <name evidence="14" type="ORF">BLA29_007010</name>
</gene>